<evidence type="ECO:0000256" key="1">
    <source>
        <dbReference type="ARBA" id="ARBA00023015"/>
    </source>
</evidence>
<dbReference type="InterPro" id="IPR041490">
    <property type="entry name" value="KstR2_TetR_C"/>
</dbReference>
<evidence type="ECO:0000256" key="4">
    <source>
        <dbReference type="PROSITE-ProRule" id="PRU00335"/>
    </source>
</evidence>
<dbReference type="GO" id="GO:0000976">
    <property type="term" value="F:transcription cis-regulatory region binding"/>
    <property type="evidence" value="ECO:0007669"/>
    <property type="project" value="TreeGrafter"/>
</dbReference>
<dbReference type="PANTHER" id="PTHR30055">
    <property type="entry name" value="HTH-TYPE TRANSCRIPTIONAL REGULATOR RUTR"/>
    <property type="match status" value="1"/>
</dbReference>
<evidence type="ECO:0000313" key="6">
    <source>
        <dbReference type="EMBL" id="NKY03130.1"/>
    </source>
</evidence>
<feature type="DNA-binding region" description="H-T-H motif" evidence="4">
    <location>
        <begin position="48"/>
        <end position="67"/>
    </location>
</feature>
<keyword evidence="1" id="KW-0805">Transcription regulation</keyword>
<accession>A0A846WQS3</accession>
<dbReference type="InterPro" id="IPR009057">
    <property type="entry name" value="Homeodomain-like_sf"/>
</dbReference>
<dbReference type="InterPro" id="IPR023772">
    <property type="entry name" value="DNA-bd_HTH_TetR-type_CS"/>
</dbReference>
<sequence>MAKTAAARSATDTAVEEAVRAVRVSSRRRQLLDAAVAVMERTGFHQMSMQALAEEAGVSVGLFYKYFGGKEEILLAAIVDILEKFRDQLAPAMELAGDDPVEQLMAGFREYVAIVDANRDAVVLTYRESRTLDADGRERIKQLEVQTSAPMRGAITAAIAAGLVHDDVDADLVVFDLMMLAHGWALKHWHFAPAFDLDGYVTTQLRIALRALVTHDHLDRYLAGL</sequence>
<gene>
    <name evidence="6" type="ORF">HGA05_16295</name>
</gene>
<evidence type="ECO:0000256" key="2">
    <source>
        <dbReference type="ARBA" id="ARBA00023125"/>
    </source>
</evidence>
<dbReference type="Pfam" id="PF00440">
    <property type="entry name" value="TetR_N"/>
    <property type="match status" value="1"/>
</dbReference>
<evidence type="ECO:0000256" key="3">
    <source>
        <dbReference type="ARBA" id="ARBA00023163"/>
    </source>
</evidence>
<dbReference type="Pfam" id="PF17932">
    <property type="entry name" value="TetR_C_24"/>
    <property type="match status" value="1"/>
</dbReference>
<dbReference type="GO" id="GO:0003700">
    <property type="term" value="F:DNA-binding transcription factor activity"/>
    <property type="evidence" value="ECO:0007669"/>
    <property type="project" value="TreeGrafter"/>
</dbReference>
<dbReference type="AlphaFoldDB" id="A0A846WQS3"/>
<keyword evidence="3" id="KW-0804">Transcription</keyword>
<dbReference type="Proteomes" id="UP000563898">
    <property type="component" value="Unassembled WGS sequence"/>
</dbReference>
<dbReference type="PANTHER" id="PTHR30055:SF234">
    <property type="entry name" value="HTH-TYPE TRANSCRIPTIONAL REGULATOR BETI"/>
    <property type="match status" value="1"/>
</dbReference>
<dbReference type="Gene3D" id="1.10.10.60">
    <property type="entry name" value="Homeodomain-like"/>
    <property type="match status" value="1"/>
</dbReference>
<dbReference type="InterPro" id="IPR036271">
    <property type="entry name" value="Tet_transcr_reg_TetR-rel_C_sf"/>
</dbReference>
<dbReference type="InterPro" id="IPR001647">
    <property type="entry name" value="HTH_TetR"/>
</dbReference>
<dbReference type="PROSITE" id="PS01081">
    <property type="entry name" value="HTH_TETR_1"/>
    <property type="match status" value="1"/>
</dbReference>
<dbReference type="InterPro" id="IPR050109">
    <property type="entry name" value="HTH-type_TetR-like_transc_reg"/>
</dbReference>
<evidence type="ECO:0000259" key="5">
    <source>
        <dbReference type="PROSITE" id="PS50977"/>
    </source>
</evidence>
<comment type="caution">
    <text evidence="6">The sequence shown here is derived from an EMBL/GenBank/DDBJ whole genome shotgun (WGS) entry which is preliminary data.</text>
</comment>
<proteinExistence type="predicted"/>
<dbReference type="RefSeq" id="WP_006368199.1">
    <property type="nucleotide sequence ID" value="NZ_CP073075.1"/>
</dbReference>
<keyword evidence="2 4" id="KW-0238">DNA-binding</keyword>
<protein>
    <submittedName>
        <fullName evidence="6">TetR family transcriptional regulator</fullName>
    </submittedName>
</protein>
<dbReference type="SUPFAM" id="SSF48498">
    <property type="entry name" value="Tetracyclin repressor-like, C-terminal domain"/>
    <property type="match status" value="1"/>
</dbReference>
<reference evidence="6 7" key="1">
    <citation type="submission" date="2020-04" db="EMBL/GenBank/DDBJ databases">
        <title>MicrobeNet Type strains.</title>
        <authorList>
            <person name="Nicholson A.C."/>
        </authorList>
    </citation>
    <scope>NUCLEOTIDE SEQUENCE [LARGE SCALE GENOMIC DNA]</scope>
    <source>
        <strain evidence="6 7">ATCC BAA-14</strain>
    </source>
</reference>
<dbReference type="PRINTS" id="PR00455">
    <property type="entry name" value="HTHTETR"/>
</dbReference>
<dbReference type="OMA" id="MWTFRRW"/>
<dbReference type="GeneID" id="90160972"/>
<dbReference type="Gene3D" id="1.10.357.10">
    <property type="entry name" value="Tetracycline Repressor, domain 2"/>
    <property type="match status" value="1"/>
</dbReference>
<evidence type="ECO:0000313" key="7">
    <source>
        <dbReference type="Proteomes" id="UP000563898"/>
    </source>
</evidence>
<dbReference type="EMBL" id="JAAXPC010000009">
    <property type="protein sequence ID" value="NKY03130.1"/>
    <property type="molecule type" value="Genomic_DNA"/>
</dbReference>
<name>A0A846WQS3_9ACTN</name>
<organism evidence="6 7">
    <name type="scientific">Gordonia polyisoprenivorans</name>
    <dbReference type="NCBI Taxonomy" id="84595"/>
    <lineage>
        <taxon>Bacteria</taxon>
        <taxon>Bacillati</taxon>
        <taxon>Actinomycetota</taxon>
        <taxon>Actinomycetes</taxon>
        <taxon>Mycobacteriales</taxon>
        <taxon>Gordoniaceae</taxon>
        <taxon>Gordonia</taxon>
    </lineage>
</organism>
<dbReference type="PROSITE" id="PS50977">
    <property type="entry name" value="HTH_TETR_2"/>
    <property type="match status" value="1"/>
</dbReference>
<dbReference type="SUPFAM" id="SSF46689">
    <property type="entry name" value="Homeodomain-like"/>
    <property type="match status" value="1"/>
</dbReference>
<feature type="domain" description="HTH tetR-type" evidence="5">
    <location>
        <begin position="25"/>
        <end position="85"/>
    </location>
</feature>